<evidence type="ECO:0000256" key="13">
    <source>
        <dbReference type="SAM" id="MobiDB-lite"/>
    </source>
</evidence>
<keyword evidence="9" id="KW-1133">Transmembrane helix</keyword>
<dbReference type="AlphaFoldDB" id="A0A4U6U8Q6"/>
<evidence type="ECO:0000313" key="15">
    <source>
        <dbReference type="EMBL" id="TKW06627.1"/>
    </source>
</evidence>
<keyword evidence="6 12" id="KW-0547">Nucleotide-binding</keyword>
<organism evidence="15 16">
    <name type="scientific">Setaria viridis</name>
    <name type="common">Green bristlegrass</name>
    <name type="synonym">Setaria italica subsp. viridis</name>
    <dbReference type="NCBI Taxonomy" id="4556"/>
    <lineage>
        <taxon>Eukaryota</taxon>
        <taxon>Viridiplantae</taxon>
        <taxon>Streptophyta</taxon>
        <taxon>Embryophyta</taxon>
        <taxon>Tracheophyta</taxon>
        <taxon>Spermatophyta</taxon>
        <taxon>Magnoliopsida</taxon>
        <taxon>Liliopsida</taxon>
        <taxon>Poales</taxon>
        <taxon>Poaceae</taxon>
        <taxon>PACMAD clade</taxon>
        <taxon>Panicoideae</taxon>
        <taxon>Panicodae</taxon>
        <taxon>Paniceae</taxon>
        <taxon>Cenchrinae</taxon>
        <taxon>Setaria</taxon>
    </lineage>
</organism>
<keyword evidence="7" id="KW-0418">Kinase</keyword>
<evidence type="ECO:0000256" key="10">
    <source>
        <dbReference type="ARBA" id="ARBA00023136"/>
    </source>
</evidence>
<evidence type="ECO:0000256" key="12">
    <source>
        <dbReference type="PROSITE-ProRule" id="PRU10141"/>
    </source>
</evidence>
<dbReference type="Gene3D" id="1.10.510.10">
    <property type="entry name" value="Transferase(Phosphotransferase) domain 1"/>
    <property type="match status" value="1"/>
</dbReference>
<dbReference type="InterPro" id="IPR024788">
    <property type="entry name" value="Malectin-like_Carb-bd_dom"/>
</dbReference>
<dbReference type="InterPro" id="IPR001245">
    <property type="entry name" value="Ser-Thr/Tyr_kinase_cat_dom"/>
</dbReference>
<evidence type="ECO:0000256" key="8">
    <source>
        <dbReference type="ARBA" id="ARBA00022840"/>
    </source>
</evidence>
<dbReference type="FunFam" id="3.30.200.20:FF:000039">
    <property type="entry name" value="receptor-like protein kinase FERONIA"/>
    <property type="match status" value="1"/>
</dbReference>
<gene>
    <name evidence="15" type="ORF">SEVIR_7G252300v2</name>
</gene>
<feature type="region of interest" description="Disordered" evidence="13">
    <location>
        <begin position="830"/>
        <end position="850"/>
    </location>
</feature>
<keyword evidence="4" id="KW-0812">Transmembrane</keyword>
<dbReference type="Pfam" id="PF12819">
    <property type="entry name" value="Malectin_like"/>
    <property type="match status" value="1"/>
</dbReference>
<comment type="subcellular location">
    <subcellularLocation>
        <location evidence="1">Membrane</location>
        <topology evidence="1">Single-pass membrane protein</topology>
    </subcellularLocation>
</comment>
<reference evidence="15" key="1">
    <citation type="submission" date="2019-03" db="EMBL/GenBank/DDBJ databases">
        <title>WGS assembly of Setaria viridis.</title>
        <authorList>
            <person name="Huang P."/>
            <person name="Jenkins J."/>
            <person name="Grimwood J."/>
            <person name="Barry K."/>
            <person name="Healey A."/>
            <person name="Mamidi S."/>
            <person name="Sreedasyam A."/>
            <person name="Shu S."/>
            <person name="Feldman M."/>
            <person name="Wu J."/>
            <person name="Yu Y."/>
            <person name="Chen C."/>
            <person name="Johnson J."/>
            <person name="Rokhsar D."/>
            <person name="Baxter I."/>
            <person name="Schmutz J."/>
            <person name="Brutnell T."/>
            <person name="Kellogg E."/>
        </authorList>
    </citation>
    <scope>NUCLEOTIDE SEQUENCE [LARGE SCALE GENOMIC DNA]</scope>
</reference>
<protein>
    <recommendedName>
        <fullName evidence="14">Protein kinase domain-containing protein</fullName>
    </recommendedName>
</protein>
<keyword evidence="10" id="KW-0472">Membrane</keyword>
<dbReference type="EMBL" id="CM016558">
    <property type="protein sequence ID" value="TKW06627.1"/>
    <property type="molecule type" value="Genomic_DNA"/>
</dbReference>
<dbReference type="PROSITE" id="PS00107">
    <property type="entry name" value="PROTEIN_KINASE_ATP"/>
    <property type="match status" value="1"/>
</dbReference>
<keyword evidence="16" id="KW-1185">Reference proteome</keyword>
<dbReference type="InterPro" id="IPR017441">
    <property type="entry name" value="Protein_kinase_ATP_BS"/>
</dbReference>
<keyword evidence="2" id="KW-0723">Serine/threonine-protein kinase</keyword>
<dbReference type="PANTHER" id="PTHR47989:SF62">
    <property type="entry name" value="OS05G0423500 PROTEIN"/>
    <property type="match status" value="1"/>
</dbReference>
<proteinExistence type="predicted"/>
<dbReference type="FunFam" id="1.10.510.10:FF:000058">
    <property type="entry name" value="Receptor-like protein kinase FERONIA"/>
    <property type="match status" value="1"/>
</dbReference>
<dbReference type="SMART" id="SM00220">
    <property type="entry name" value="S_TKc"/>
    <property type="match status" value="1"/>
</dbReference>
<dbReference type="PROSITE" id="PS50011">
    <property type="entry name" value="PROTEIN_KINASE_DOM"/>
    <property type="match status" value="1"/>
</dbReference>
<dbReference type="GO" id="GO:0005524">
    <property type="term" value="F:ATP binding"/>
    <property type="evidence" value="ECO:0007669"/>
    <property type="project" value="UniProtKB-UniRule"/>
</dbReference>
<evidence type="ECO:0000256" key="6">
    <source>
        <dbReference type="ARBA" id="ARBA00022741"/>
    </source>
</evidence>
<dbReference type="InterPro" id="IPR008271">
    <property type="entry name" value="Ser/Thr_kinase_AS"/>
</dbReference>
<dbReference type="GO" id="GO:0016020">
    <property type="term" value="C:membrane"/>
    <property type="evidence" value="ECO:0007669"/>
    <property type="project" value="UniProtKB-SubCell"/>
</dbReference>
<dbReference type="OMA" id="LWRTWEV"/>
<evidence type="ECO:0000256" key="2">
    <source>
        <dbReference type="ARBA" id="ARBA00022527"/>
    </source>
</evidence>
<dbReference type="PANTHER" id="PTHR47989">
    <property type="entry name" value="OS01G0750732 PROTEIN"/>
    <property type="match status" value="1"/>
</dbReference>
<dbReference type="Proteomes" id="UP000298652">
    <property type="component" value="Chromosome 7"/>
</dbReference>
<evidence type="ECO:0000256" key="1">
    <source>
        <dbReference type="ARBA" id="ARBA00004167"/>
    </source>
</evidence>
<accession>A0A4U6U8Q6</accession>
<dbReference type="Pfam" id="PF07714">
    <property type="entry name" value="PK_Tyr_Ser-Thr"/>
    <property type="match status" value="1"/>
</dbReference>
<evidence type="ECO:0000256" key="9">
    <source>
        <dbReference type="ARBA" id="ARBA00022989"/>
    </source>
</evidence>
<evidence type="ECO:0000256" key="11">
    <source>
        <dbReference type="ARBA" id="ARBA00023180"/>
    </source>
</evidence>
<dbReference type="SUPFAM" id="SSF56112">
    <property type="entry name" value="Protein kinase-like (PK-like)"/>
    <property type="match status" value="1"/>
</dbReference>
<keyword evidence="8 12" id="KW-0067">ATP-binding</keyword>
<keyword evidence="5" id="KW-0732">Signal</keyword>
<dbReference type="InterPro" id="IPR000719">
    <property type="entry name" value="Prot_kinase_dom"/>
</dbReference>
<evidence type="ECO:0000256" key="4">
    <source>
        <dbReference type="ARBA" id="ARBA00022692"/>
    </source>
</evidence>
<dbReference type="FunFam" id="2.60.120.430:FF:000001">
    <property type="entry name" value="Receptor-like protein kinase FERONIA"/>
    <property type="match status" value="1"/>
</dbReference>
<dbReference type="FunFam" id="2.60.120.430:FF:000012">
    <property type="entry name" value="Putative receptor-like protein kinase"/>
    <property type="match status" value="1"/>
</dbReference>
<dbReference type="Gene3D" id="3.30.200.20">
    <property type="entry name" value="Phosphorylase Kinase, domain 1"/>
    <property type="match status" value="1"/>
</dbReference>
<dbReference type="Gramene" id="TKW06627">
    <property type="protein sequence ID" value="TKW06627"/>
    <property type="gene ID" value="SEVIR_7G252300v2"/>
</dbReference>
<evidence type="ECO:0000313" key="16">
    <source>
        <dbReference type="Proteomes" id="UP000298652"/>
    </source>
</evidence>
<keyword evidence="11" id="KW-0325">Glycoprotein</keyword>
<name>A0A4U6U8Q6_SETVI</name>
<feature type="binding site" evidence="12">
    <location>
        <position position="552"/>
    </location>
    <ligand>
        <name>ATP</name>
        <dbReference type="ChEBI" id="CHEBI:30616"/>
    </ligand>
</feature>
<evidence type="ECO:0000256" key="3">
    <source>
        <dbReference type="ARBA" id="ARBA00022679"/>
    </source>
</evidence>
<evidence type="ECO:0000256" key="7">
    <source>
        <dbReference type="ARBA" id="ARBA00022777"/>
    </source>
</evidence>
<feature type="domain" description="Protein kinase" evidence="14">
    <location>
        <begin position="524"/>
        <end position="796"/>
    </location>
</feature>
<dbReference type="CDD" id="cd14066">
    <property type="entry name" value="STKc_IRAK"/>
    <property type="match status" value="1"/>
</dbReference>
<dbReference type="InterPro" id="IPR011009">
    <property type="entry name" value="Kinase-like_dom_sf"/>
</dbReference>
<dbReference type="PROSITE" id="PS00108">
    <property type="entry name" value="PROTEIN_KINASE_ST"/>
    <property type="match status" value="1"/>
</dbReference>
<sequence length="850" mass="94448">MVAVTDVQMSSVVLAVVSIAFFSLQFLRAHGSELLLSCGSNGTVDADGRRWIGDMAPGGNFTLSSPGLAAPLAGKRNSDEIFGPVYSSARFFSTTTWYTISLLPGSYCIRLHFFPTTYGNFSANNSEFDVTANYFKLVSKFNVSEEIVWRNSASNSVINAVVKEYFLVVDANGLKIEFDPSPGSFAFVNAIEVMLTPDNLFNDSVSKVGGAGVQLPLGLSDRGVETMYRLNIGGPALKSASDEYLHRPWYTDEAFMFSTNAAQTVSNASSIMYVSSNDSSIAPIDVYETARIMGNNMVVDKRFNVSWRFYVHPNFDYLVRLHFCELVYDKPSQRIFKIYINNKTAAENYDVYARAGGINKAYHEDFFDNLTQQADSLWLQLGADSMTSASGTDALLNGLEIFKLSRNGNLDYVLGHIDMGNQRDSSKGGKRKELWEEVGIGSASVVALTSVVLASWCYIRKKRKAIKKEAPPGWHPLVLHETMKSTTDARAASKSSLARNASSIGHRMGRRFSIAEIRAATKNFDESLVIGSGGFGKVYKGEIDEGTTVAIKRANTLCGQGLKEFETEIAMLSKLRHRHLVAMIGYCEEQKEMILVYEYMAKGTLRSHLYGSGLPPLTWKQRIDACIGAARGLHYLHTGADRGIIHRDVKTTNILLDDNFVAKIADFGLSKTGPTLDQTHVSTAVRGSFGYLDPEYFRRQQLTQKSDVYSFGVVLFEVACARPVIDPTLPKDQINLAEWAMRWQRQRSLEAIMDPRLDGDFSSESLKKFGEIAEKCLADDGRSRPSMGEVLWHLEYVLQLHEAYKRHVDSESFGSGELGFDDISFSLPHIREGEEEHHSKPSSIREEPDT</sequence>
<evidence type="ECO:0000256" key="5">
    <source>
        <dbReference type="ARBA" id="ARBA00022729"/>
    </source>
</evidence>
<dbReference type="Gene3D" id="2.60.120.430">
    <property type="entry name" value="Galactose-binding lectin"/>
    <property type="match status" value="2"/>
</dbReference>
<dbReference type="GO" id="GO:0004674">
    <property type="term" value="F:protein serine/threonine kinase activity"/>
    <property type="evidence" value="ECO:0007669"/>
    <property type="project" value="UniProtKB-KW"/>
</dbReference>
<keyword evidence="3" id="KW-0808">Transferase</keyword>
<evidence type="ECO:0000259" key="14">
    <source>
        <dbReference type="PROSITE" id="PS50011"/>
    </source>
</evidence>